<proteinExistence type="predicted"/>
<gene>
    <name evidence="1" type="ORF">SCLCIDRAFT_1168493</name>
</gene>
<sequence length="75" mass="9060">MRPWVWYHSEFLDEDWNRNGQANVESRVLLLYGHITSYRPILDILLWPSWFPHQQHADHSRGPVFRCHDGILDHP</sequence>
<keyword evidence="2" id="KW-1185">Reference proteome</keyword>
<reference evidence="2" key="2">
    <citation type="submission" date="2015-01" db="EMBL/GenBank/DDBJ databases">
        <title>Evolutionary Origins and Diversification of the Mycorrhizal Mutualists.</title>
        <authorList>
            <consortium name="DOE Joint Genome Institute"/>
            <consortium name="Mycorrhizal Genomics Consortium"/>
            <person name="Kohler A."/>
            <person name="Kuo A."/>
            <person name="Nagy L.G."/>
            <person name="Floudas D."/>
            <person name="Copeland A."/>
            <person name="Barry K.W."/>
            <person name="Cichocki N."/>
            <person name="Veneault-Fourrey C."/>
            <person name="LaButti K."/>
            <person name="Lindquist E.A."/>
            <person name="Lipzen A."/>
            <person name="Lundell T."/>
            <person name="Morin E."/>
            <person name="Murat C."/>
            <person name="Riley R."/>
            <person name="Ohm R."/>
            <person name="Sun H."/>
            <person name="Tunlid A."/>
            <person name="Henrissat B."/>
            <person name="Grigoriev I.V."/>
            <person name="Hibbett D.S."/>
            <person name="Martin F."/>
        </authorList>
    </citation>
    <scope>NUCLEOTIDE SEQUENCE [LARGE SCALE GENOMIC DNA]</scope>
    <source>
        <strain evidence="2">Foug A</strain>
    </source>
</reference>
<reference evidence="1 2" key="1">
    <citation type="submission" date="2014-04" db="EMBL/GenBank/DDBJ databases">
        <authorList>
            <consortium name="DOE Joint Genome Institute"/>
            <person name="Kuo A."/>
            <person name="Kohler A."/>
            <person name="Nagy L.G."/>
            <person name="Floudas D."/>
            <person name="Copeland A."/>
            <person name="Barry K.W."/>
            <person name="Cichocki N."/>
            <person name="Veneault-Fourrey C."/>
            <person name="LaButti K."/>
            <person name="Lindquist E.A."/>
            <person name="Lipzen A."/>
            <person name="Lundell T."/>
            <person name="Morin E."/>
            <person name="Murat C."/>
            <person name="Sun H."/>
            <person name="Tunlid A."/>
            <person name="Henrissat B."/>
            <person name="Grigoriev I.V."/>
            <person name="Hibbett D.S."/>
            <person name="Martin F."/>
            <person name="Nordberg H.P."/>
            <person name="Cantor M.N."/>
            <person name="Hua S.X."/>
        </authorList>
    </citation>
    <scope>NUCLEOTIDE SEQUENCE [LARGE SCALE GENOMIC DNA]</scope>
    <source>
        <strain evidence="1 2">Foug A</strain>
    </source>
</reference>
<accession>A0A0C2YNG1</accession>
<dbReference type="InParanoid" id="A0A0C2YNG1"/>
<dbReference type="Proteomes" id="UP000053989">
    <property type="component" value="Unassembled WGS sequence"/>
</dbReference>
<evidence type="ECO:0000313" key="2">
    <source>
        <dbReference type="Proteomes" id="UP000053989"/>
    </source>
</evidence>
<name>A0A0C2YNG1_9AGAM</name>
<evidence type="ECO:0000313" key="1">
    <source>
        <dbReference type="EMBL" id="KIM51283.1"/>
    </source>
</evidence>
<organism evidence="1 2">
    <name type="scientific">Scleroderma citrinum Foug A</name>
    <dbReference type="NCBI Taxonomy" id="1036808"/>
    <lineage>
        <taxon>Eukaryota</taxon>
        <taxon>Fungi</taxon>
        <taxon>Dikarya</taxon>
        <taxon>Basidiomycota</taxon>
        <taxon>Agaricomycotina</taxon>
        <taxon>Agaricomycetes</taxon>
        <taxon>Agaricomycetidae</taxon>
        <taxon>Boletales</taxon>
        <taxon>Sclerodermatineae</taxon>
        <taxon>Sclerodermataceae</taxon>
        <taxon>Scleroderma</taxon>
    </lineage>
</organism>
<dbReference type="AlphaFoldDB" id="A0A0C2YNG1"/>
<dbReference type="HOGENOM" id="CLU_2672551_0_0_1"/>
<protein>
    <submittedName>
        <fullName evidence="1">Uncharacterized protein</fullName>
    </submittedName>
</protein>
<dbReference type="EMBL" id="KN822269">
    <property type="protein sequence ID" value="KIM51283.1"/>
    <property type="molecule type" value="Genomic_DNA"/>
</dbReference>